<organism evidence="11 12">
    <name type="scientific">Parascaris univalens</name>
    <name type="common">Nematode worm</name>
    <dbReference type="NCBI Taxonomy" id="6257"/>
    <lineage>
        <taxon>Eukaryota</taxon>
        <taxon>Metazoa</taxon>
        <taxon>Ecdysozoa</taxon>
        <taxon>Nematoda</taxon>
        <taxon>Chromadorea</taxon>
        <taxon>Rhabditida</taxon>
        <taxon>Spirurina</taxon>
        <taxon>Ascaridomorpha</taxon>
        <taxon>Ascaridoidea</taxon>
        <taxon>Ascarididae</taxon>
        <taxon>Parascaris</taxon>
    </lineage>
</organism>
<evidence type="ECO:0000256" key="2">
    <source>
        <dbReference type="ARBA" id="ARBA00022723"/>
    </source>
</evidence>
<evidence type="ECO:0000256" key="9">
    <source>
        <dbReference type="SAM" id="MobiDB-lite"/>
    </source>
</evidence>
<evidence type="ECO:0000313" key="12">
    <source>
        <dbReference type="WBParaSite" id="PgE094_g001_t04"/>
    </source>
</evidence>
<dbReference type="PROSITE" id="PS00125">
    <property type="entry name" value="SER_THR_PHOSPHATASE"/>
    <property type="match status" value="1"/>
</dbReference>
<keyword evidence="3 8" id="KW-0378">Hydrolase</keyword>
<comment type="catalytic activity">
    <reaction evidence="6">
        <text>O-phospho-L-seryl-[protein] + H2O = L-seryl-[protein] + phosphate</text>
        <dbReference type="Rhea" id="RHEA:20629"/>
        <dbReference type="Rhea" id="RHEA-COMP:9863"/>
        <dbReference type="Rhea" id="RHEA-COMP:11604"/>
        <dbReference type="ChEBI" id="CHEBI:15377"/>
        <dbReference type="ChEBI" id="CHEBI:29999"/>
        <dbReference type="ChEBI" id="CHEBI:43474"/>
        <dbReference type="ChEBI" id="CHEBI:83421"/>
        <dbReference type="EC" id="3.1.3.16"/>
    </reaction>
</comment>
<dbReference type="InterPro" id="IPR029052">
    <property type="entry name" value="Metallo-depent_PP-like"/>
</dbReference>
<proteinExistence type="inferred from homology"/>
<dbReference type="WBParaSite" id="PgE094_g001_t04">
    <property type="protein sequence ID" value="PgE094_g001_t04"/>
    <property type="gene ID" value="PgE094_g001"/>
</dbReference>
<keyword evidence="2" id="KW-0479">Metal-binding</keyword>
<feature type="region of interest" description="Disordered" evidence="9">
    <location>
        <begin position="1"/>
        <end position="42"/>
    </location>
</feature>
<keyword evidence="5" id="KW-0464">Manganese</keyword>
<dbReference type="PANTHER" id="PTHR11668">
    <property type="entry name" value="SERINE/THREONINE PROTEIN PHOSPHATASE"/>
    <property type="match status" value="1"/>
</dbReference>
<evidence type="ECO:0000313" key="11">
    <source>
        <dbReference type="Proteomes" id="UP000887569"/>
    </source>
</evidence>
<dbReference type="SMART" id="SM00156">
    <property type="entry name" value="PP2Ac"/>
    <property type="match status" value="1"/>
</dbReference>
<reference evidence="12 13" key="1">
    <citation type="submission" date="2022-11" db="UniProtKB">
        <authorList>
            <consortium name="WormBaseParasite"/>
        </authorList>
    </citation>
    <scope>IDENTIFICATION</scope>
</reference>
<dbReference type="PANTHER" id="PTHR11668:SF300">
    <property type="entry name" value="SERINE_THREONINE-PROTEIN PHOSPHATASE"/>
    <property type="match status" value="1"/>
</dbReference>
<dbReference type="Proteomes" id="UP000887569">
    <property type="component" value="Unplaced"/>
</dbReference>
<evidence type="ECO:0000256" key="5">
    <source>
        <dbReference type="ARBA" id="ARBA00023211"/>
    </source>
</evidence>
<feature type="domain" description="Serine/threonine specific protein phosphatases" evidence="10">
    <location>
        <begin position="181"/>
        <end position="186"/>
    </location>
</feature>
<keyword evidence="11" id="KW-1185">Reference proteome</keyword>
<accession>A0A915A037</accession>
<dbReference type="CDD" id="cd00144">
    <property type="entry name" value="MPP_PPP_family"/>
    <property type="match status" value="1"/>
</dbReference>
<sequence>MCPFKGGMSSSRDVDNSDGLVSAGGVTDNEGRQHCRDEPKISGGRLKSITDYIPRCRRGYLTKKEIENYMTTLLRIVRRGSKICEELDIQCIVEILHRGAELFWTEPMLIELPFPDDGLIVVGDLHGYMIDLLLTMVECGSPTQRHYIFLGDYVDRGSHQIETFLFVLLMKLRWPDRVYMLRGNHETFELNANYQFFAACKRAFGSEDVYHVFGRLFDMMPVAAIFGDYFLCLHGGVSQWMTSRDNIRNLHRPTFMNQMKMLQCCLLADILWADPDLKQKSAFMPSERNTSYTFNAEGLECVLKALNVHTLLRGHQPFLRGYYENVPRKCYTVHTAPCSRDPLFAGAAFLCRREGNSYTVTARSHQVQPDWILVEKSMQAEKMLVDAFASEYLFASTEKDNCDHCAIRIPRTLTRKPRILSHLEIAEWVQTYAKQLVLDDDKYKSLAGKIGLVAKRYVLYFPVYYDILHLNGGTFRVWFSDEEKKLINTYYDDDVFNANVRYSIASSNTNLDISPRDVDVNATPYHKEPLILHMESAPSADMPVHECVEKMTISDSSKKRSFFEKIRRLFACICPNSNYSTDDNSGGGEENHRPVDSTSDFNLFDTTINFLI</sequence>
<dbReference type="EC" id="3.1.3.16" evidence="8"/>
<evidence type="ECO:0000256" key="4">
    <source>
        <dbReference type="ARBA" id="ARBA00022912"/>
    </source>
</evidence>
<dbReference type="InterPro" id="IPR004843">
    <property type="entry name" value="Calcineurin-like_PHP"/>
</dbReference>
<name>A0A915A037_PARUN</name>
<dbReference type="SUPFAM" id="SSF56300">
    <property type="entry name" value="Metallo-dependent phosphatases"/>
    <property type="match status" value="1"/>
</dbReference>
<dbReference type="WBParaSite" id="PgE094_g001_t05">
    <property type="protein sequence ID" value="PgE094_g001_t05"/>
    <property type="gene ID" value="PgE094_g001"/>
</dbReference>
<dbReference type="InterPro" id="IPR006186">
    <property type="entry name" value="Ser/Thr-sp_prot-phosphatase"/>
</dbReference>
<evidence type="ECO:0000313" key="13">
    <source>
        <dbReference type="WBParaSite" id="PgE094_g001_t05"/>
    </source>
</evidence>
<comment type="catalytic activity">
    <reaction evidence="7 8">
        <text>O-phospho-L-threonyl-[protein] + H2O = L-threonyl-[protein] + phosphate</text>
        <dbReference type="Rhea" id="RHEA:47004"/>
        <dbReference type="Rhea" id="RHEA-COMP:11060"/>
        <dbReference type="Rhea" id="RHEA-COMP:11605"/>
        <dbReference type="ChEBI" id="CHEBI:15377"/>
        <dbReference type="ChEBI" id="CHEBI:30013"/>
        <dbReference type="ChEBI" id="CHEBI:43474"/>
        <dbReference type="ChEBI" id="CHEBI:61977"/>
        <dbReference type="EC" id="3.1.3.16"/>
    </reaction>
</comment>
<comment type="cofactor">
    <cofactor evidence="1">
        <name>Mn(2+)</name>
        <dbReference type="ChEBI" id="CHEBI:29035"/>
    </cofactor>
</comment>
<evidence type="ECO:0000256" key="6">
    <source>
        <dbReference type="ARBA" id="ARBA00047761"/>
    </source>
</evidence>
<dbReference type="GO" id="GO:0004722">
    <property type="term" value="F:protein serine/threonine phosphatase activity"/>
    <property type="evidence" value="ECO:0007669"/>
    <property type="project" value="UniProtKB-EC"/>
</dbReference>
<dbReference type="Gene3D" id="3.60.21.10">
    <property type="match status" value="1"/>
</dbReference>
<evidence type="ECO:0000256" key="8">
    <source>
        <dbReference type="RuleBase" id="RU004273"/>
    </source>
</evidence>
<dbReference type="GO" id="GO:0046872">
    <property type="term" value="F:metal ion binding"/>
    <property type="evidence" value="ECO:0007669"/>
    <property type="project" value="UniProtKB-KW"/>
</dbReference>
<dbReference type="GO" id="GO:0005634">
    <property type="term" value="C:nucleus"/>
    <property type="evidence" value="ECO:0007669"/>
    <property type="project" value="TreeGrafter"/>
</dbReference>
<evidence type="ECO:0000256" key="1">
    <source>
        <dbReference type="ARBA" id="ARBA00001936"/>
    </source>
</evidence>
<dbReference type="PRINTS" id="PR00114">
    <property type="entry name" value="STPHPHTASE"/>
</dbReference>
<dbReference type="AlphaFoldDB" id="A0A915A037"/>
<comment type="similarity">
    <text evidence="8">Belongs to the PPP phosphatase family.</text>
</comment>
<keyword evidence="4" id="KW-0904">Protein phosphatase</keyword>
<dbReference type="GO" id="GO:0005737">
    <property type="term" value="C:cytoplasm"/>
    <property type="evidence" value="ECO:0007669"/>
    <property type="project" value="TreeGrafter"/>
</dbReference>
<dbReference type="Pfam" id="PF00149">
    <property type="entry name" value="Metallophos"/>
    <property type="match status" value="1"/>
</dbReference>
<evidence type="ECO:0000259" key="10">
    <source>
        <dbReference type="PROSITE" id="PS00125"/>
    </source>
</evidence>
<evidence type="ECO:0000256" key="7">
    <source>
        <dbReference type="ARBA" id="ARBA00048336"/>
    </source>
</evidence>
<feature type="compositionally biased region" description="Basic and acidic residues" evidence="9">
    <location>
        <begin position="29"/>
        <end position="40"/>
    </location>
</feature>
<protein>
    <recommendedName>
        <fullName evidence="8">Serine/threonine-protein phosphatase</fullName>
        <ecNumber evidence="8">3.1.3.16</ecNumber>
    </recommendedName>
</protein>
<dbReference type="InterPro" id="IPR050341">
    <property type="entry name" value="PP1_catalytic_subunit"/>
</dbReference>
<evidence type="ECO:0000256" key="3">
    <source>
        <dbReference type="ARBA" id="ARBA00022801"/>
    </source>
</evidence>